<evidence type="ECO:0000313" key="4">
    <source>
        <dbReference type="EMBL" id="GHP09148.1"/>
    </source>
</evidence>
<gene>
    <name evidence="4" type="ORF">PPROV_000788500</name>
</gene>
<dbReference type="PANTHER" id="PTHR12856">
    <property type="entry name" value="TRANSCRIPTION INITIATION FACTOR IIH-RELATED"/>
    <property type="match status" value="1"/>
</dbReference>
<dbReference type="Proteomes" id="UP000660262">
    <property type="component" value="Unassembled WGS sequence"/>
</dbReference>
<dbReference type="Pfam" id="PF03909">
    <property type="entry name" value="BSD"/>
    <property type="match status" value="1"/>
</dbReference>
<comment type="caution">
    <text evidence="4">The sequence shown here is derived from an EMBL/GenBank/DDBJ whole genome shotgun (WGS) entry which is preliminary data.</text>
</comment>
<dbReference type="GO" id="GO:0006351">
    <property type="term" value="P:DNA-templated transcription"/>
    <property type="evidence" value="ECO:0007669"/>
    <property type="project" value="InterPro"/>
</dbReference>
<dbReference type="GO" id="GO:0006289">
    <property type="term" value="P:nucleotide-excision repair"/>
    <property type="evidence" value="ECO:0007669"/>
    <property type="project" value="InterPro"/>
</dbReference>
<feature type="domain" description="BSD" evidence="3">
    <location>
        <begin position="193"/>
        <end position="240"/>
    </location>
</feature>
<dbReference type="InterPro" id="IPR035925">
    <property type="entry name" value="BSD_dom_sf"/>
</dbReference>
<dbReference type="GO" id="GO:0000439">
    <property type="term" value="C:transcription factor TFIIH core complex"/>
    <property type="evidence" value="ECO:0007669"/>
    <property type="project" value="InterPro"/>
</dbReference>
<feature type="domain" description="BSD" evidence="3">
    <location>
        <begin position="119"/>
        <end position="155"/>
    </location>
</feature>
<name>A0A830HQF4_9CHLO</name>
<dbReference type="InterPro" id="IPR027079">
    <property type="entry name" value="Tfb1/GTF2H1"/>
</dbReference>
<keyword evidence="5" id="KW-1185">Reference proteome</keyword>
<keyword evidence="1" id="KW-0175">Coiled coil</keyword>
<feature type="region of interest" description="Disordered" evidence="2">
    <location>
        <begin position="14"/>
        <end position="34"/>
    </location>
</feature>
<evidence type="ECO:0000259" key="3">
    <source>
        <dbReference type="PROSITE" id="PS50858"/>
    </source>
</evidence>
<dbReference type="SMART" id="SM00751">
    <property type="entry name" value="BSD"/>
    <property type="match status" value="2"/>
</dbReference>
<dbReference type="OrthoDB" id="360521at2759"/>
<feature type="coiled-coil region" evidence="1">
    <location>
        <begin position="559"/>
        <end position="590"/>
    </location>
</feature>
<accession>A0A830HQF4</accession>
<dbReference type="EMBL" id="BNJQ01000023">
    <property type="protein sequence ID" value="GHP09148.1"/>
    <property type="molecule type" value="Genomic_DNA"/>
</dbReference>
<protein>
    <recommendedName>
        <fullName evidence="3">BSD domain-containing protein</fullName>
    </recommendedName>
</protein>
<dbReference type="PROSITE" id="PS50858">
    <property type="entry name" value="BSD"/>
    <property type="match status" value="2"/>
</dbReference>
<evidence type="ECO:0000256" key="1">
    <source>
        <dbReference type="SAM" id="Coils"/>
    </source>
</evidence>
<proteinExistence type="predicted"/>
<dbReference type="AlphaFoldDB" id="A0A830HQF4"/>
<evidence type="ECO:0000256" key="2">
    <source>
        <dbReference type="SAM" id="MobiDB-lite"/>
    </source>
</evidence>
<organism evidence="4 5">
    <name type="scientific">Pycnococcus provasolii</name>
    <dbReference type="NCBI Taxonomy" id="41880"/>
    <lineage>
        <taxon>Eukaryota</taxon>
        <taxon>Viridiplantae</taxon>
        <taxon>Chlorophyta</taxon>
        <taxon>Pseudoscourfieldiophyceae</taxon>
        <taxon>Pseudoscourfieldiales</taxon>
        <taxon>Pycnococcaceae</taxon>
        <taxon>Pycnococcus</taxon>
    </lineage>
</organism>
<dbReference type="SUPFAM" id="SSF140383">
    <property type="entry name" value="BSD domain-like"/>
    <property type="match status" value="1"/>
</dbReference>
<reference evidence="4" key="1">
    <citation type="submission" date="2020-10" db="EMBL/GenBank/DDBJ databases">
        <title>Unveiling of a novel bifunctional photoreceptor, Dualchrome1, isolated from a cosmopolitan green alga.</title>
        <authorList>
            <person name="Suzuki S."/>
            <person name="Kawachi M."/>
        </authorList>
    </citation>
    <scope>NUCLEOTIDE SEQUENCE</scope>
    <source>
        <strain evidence="4">NIES 2893</strain>
    </source>
</reference>
<evidence type="ECO:0000313" key="5">
    <source>
        <dbReference type="Proteomes" id="UP000660262"/>
    </source>
</evidence>
<sequence length="621" mass="65063">MAASAQVLLRLDASRPGATPGASAGGQPSALPGSVTIDSARVTWEPAAAASAPGSSAPSSSSARRCVIPLSDISGVQRNKKRPVARMNTSRGPFVLQFASHEESERFCEELTPLAVTPEKLAARKAVLEGDAELAALHARLVPEYVTEYEFWETRQALEKAAMAAQRVTKGLPSASFVAAARSAAATGGGVNSAEQAVVDFKLDSADIHQVFSEQPAVRRAFLRDVPSKMNEKDFWVRYLDLSLKGNATYFEDLEREEADMARVAKLSTQGKGASAGTAATYDSVAGAAATARARAVDAEINLYQEDGDHLGEGHGIVRGGGSSHAEDPDPKMASARRLLSALNTHSAVVIQGDAPAPREGAIKIAKRLEEKAVAAAGAELAAETVTDRRPADDEQARIAPLEDLKPAVGPAAAAAAAAAAAQALTSTAALVETKPMSAMFASNESVQPKAAASARDASGALASLLSQQINSADSLQFAFAASQGAEKTFTDAVRHKRRRRAAAASSGAAIASIAADATSDAPAVSASELAEMQSQASACHETLRYFWACTRAFQDPLRASTAEKVDALRRRLKRAADAVNVRYDKVEELGRKRPAVASLFSPLLHGPMDASVDEYKKLKL</sequence>
<dbReference type="InterPro" id="IPR005607">
    <property type="entry name" value="BSD_dom"/>
</dbReference>